<name>A0A2D3UXJ3_9PEZI</name>
<sequence length="480" mass="53914">MGIPSFKNGMMFVGWRHRDWKHVYYKPYQGEEGEIEIDSMSLTPSLYFTNPEGENDTMMMEGEVYFLPHFAFEYCEAKTKWEKKAMQLRHLVAAYNLYIQDDPETYKQAMESAADPDWRRWTSIMSDIKRHKDPLMKRKESNRRKRVAKVQKLRAAGVPESELDNHLSSDADSDSGFESDDDQGDVCMHSRRSKPGPMKPPPTPKRRNNGGNDPTPKKKRKPAPPQPSEDLQMSGTLNDLGDIARARARARDRSSSFRGVVNKDGRNDSIDYDPSPPERVTSSSAPSSSGSSSHGPDRGSGSGLFVSPAGDDSVDDRRNYEKDCRNRLSGYMQPTVEDYDGSVDDHDAIRWNGTMSERDAPKQAPRASNQPEIQPQEYDVVELEQARQASLQPEFLPQEDDDEDFEQAMQASLQPEFQPREDVVQSTENEDGLSEGNPGAWRRASSVSRLRGGSGRNRSVASDRGGSVTGNRSGSTMSDR</sequence>
<feature type="compositionally biased region" description="Polar residues" evidence="1">
    <location>
        <begin position="469"/>
        <end position="480"/>
    </location>
</feature>
<feature type="compositionally biased region" description="Acidic residues" evidence="1">
    <location>
        <begin position="171"/>
        <end position="184"/>
    </location>
</feature>
<dbReference type="EMBL" id="FJUY01000006">
    <property type="protein sequence ID" value="CZT19055.1"/>
    <property type="molecule type" value="Genomic_DNA"/>
</dbReference>
<gene>
    <name evidence="2" type="ORF">RCC_04901</name>
</gene>
<proteinExistence type="predicted"/>
<feature type="compositionally biased region" description="Basic and acidic residues" evidence="1">
    <location>
        <begin position="130"/>
        <end position="139"/>
    </location>
</feature>
<feature type="compositionally biased region" description="Basic and acidic residues" evidence="1">
    <location>
        <begin position="242"/>
        <end position="269"/>
    </location>
</feature>
<reference evidence="2 3" key="1">
    <citation type="submission" date="2016-03" db="EMBL/GenBank/DDBJ databases">
        <authorList>
            <person name="Ploux O."/>
        </authorList>
    </citation>
    <scope>NUCLEOTIDE SEQUENCE [LARGE SCALE GENOMIC DNA]</scope>
    <source>
        <strain evidence="2 3">URUG2</strain>
    </source>
</reference>
<evidence type="ECO:0000313" key="2">
    <source>
        <dbReference type="EMBL" id="CZT19055.1"/>
    </source>
</evidence>
<dbReference type="Proteomes" id="UP000225277">
    <property type="component" value="Unassembled WGS sequence"/>
</dbReference>
<feature type="compositionally biased region" description="Low complexity" evidence="1">
    <location>
        <begin position="282"/>
        <end position="294"/>
    </location>
</feature>
<evidence type="ECO:0000313" key="3">
    <source>
        <dbReference type="Proteomes" id="UP000225277"/>
    </source>
</evidence>
<evidence type="ECO:0000256" key="1">
    <source>
        <dbReference type="SAM" id="MobiDB-lite"/>
    </source>
</evidence>
<dbReference type="GeneID" id="35600069"/>
<organism evidence="2 3">
    <name type="scientific">Ramularia collo-cygni</name>
    <dbReference type="NCBI Taxonomy" id="112498"/>
    <lineage>
        <taxon>Eukaryota</taxon>
        <taxon>Fungi</taxon>
        <taxon>Dikarya</taxon>
        <taxon>Ascomycota</taxon>
        <taxon>Pezizomycotina</taxon>
        <taxon>Dothideomycetes</taxon>
        <taxon>Dothideomycetidae</taxon>
        <taxon>Mycosphaerellales</taxon>
        <taxon>Mycosphaerellaceae</taxon>
        <taxon>Ramularia</taxon>
    </lineage>
</organism>
<feature type="compositionally biased region" description="Basic residues" evidence="1">
    <location>
        <begin position="140"/>
        <end position="152"/>
    </location>
</feature>
<dbReference type="AlphaFoldDB" id="A0A2D3UXJ3"/>
<feature type="compositionally biased region" description="Basic and acidic residues" evidence="1">
    <location>
        <begin position="315"/>
        <end position="326"/>
    </location>
</feature>
<protein>
    <submittedName>
        <fullName evidence="2">Uncharacterized protein</fullName>
    </submittedName>
</protein>
<feature type="compositionally biased region" description="Low complexity" evidence="1">
    <location>
        <begin position="442"/>
        <end position="459"/>
    </location>
</feature>
<keyword evidence="3" id="KW-1185">Reference proteome</keyword>
<accession>A0A2D3UXJ3</accession>
<feature type="region of interest" description="Disordered" evidence="1">
    <location>
        <begin position="130"/>
        <end position="480"/>
    </location>
</feature>
<dbReference type="RefSeq" id="XP_023625945.1">
    <property type="nucleotide sequence ID" value="XM_023770177.1"/>
</dbReference>
<feature type="compositionally biased region" description="Acidic residues" evidence="1">
    <location>
        <begin position="397"/>
        <end position="406"/>
    </location>
</feature>